<dbReference type="EMBL" id="JAHKNI010000025">
    <property type="protein sequence ID" value="MBU3067806.1"/>
    <property type="molecule type" value="Genomic_DNA"/>
</dbReference>
<dbReference type="Proteomes" id="UP000733379">
    <property type="component" value="Unassembled WGS sequence"/>
</dbReference>
<sequence length="50" mass="5429">MQGRVLVGAGQADVQQLGDVKPAKYPPGRGMLVSRSRDRELIQICQLPPV</sequence>
<dbReference type="RefSeq" id="WP_215923883.1">
    <property type="nucleotide sequence ID" value="NZ_JAHKNI010000025.1"/>
</dbReference>
<evidence type="ECO:0000313" key="1">
    <source>
        <dbReference type="EMBL" id="MBU3067806.1"/>
    </source>
</evidence>
<evidence type="ECO:0000313" key="2">
    <source>
        <dbReference type="Proteomes" id="UP000733379"/>
    </source>
</evidence>
<name>A0ABS6BBY7_9NOCA</name>
<comment type="caution">
    <text evidence="1">The sequence shown here is derived from an EMBL/GenBank/DDBJ whole genome shotgun (WGS) entry which is preliminary data.</text>
</comment>
<reference evidence="1 2" key="1">
    <citation type="submission" date="2021-06" db="EMBL/GenBank/DDBJ databases">
        <title>Actinomycetes sequencing.</title>
        <authorList>
            <person name="Shan Q."/>
        </authorList>
    </citation>
    <scope>NUCLEOTIDE SEQUENCE [LARGE SCALE GENOMIC DNA]</scope>
    <source>
        <strain evidence="1 2">NEAU-G5</strain>
    </source>
</reference>
<keyword evidence="2" id="KW-1185">Reference proteome</keyword>
<gene>
    <name evidence="1" type="ORF">KO481_40600</name>
</gene>
<protein>
    <submittedName>
        <fullName evidence="1">Uncharacterized protein</fullName>
    </submittedName>
</protein>
<accession>A0ABS6BBY7</accession>
<organism evidence="1 2">
    <name type="scientific">Nocardia albiluteola</name>
    <dbReference type="NCBI Taxonomy" id="2842303"/>
    <lineage>
        <taxon>Bacteria</taxon>
        <taxon>Bacillati</taxon>
        <taxon>Actinomycetota</taxon>
        <taxon>Actinomycetes</taxon>
        <taxon>Mycobacteriales</taxon>
        <taxon>Nocardiaceae</taxon>
        <taxon>Nocardia</taxon>
    </lineage>
</organism>
<proteinExistence type="predicted"/>